<evidence type="ECO:0000313" key="1">
    <source>
        <dbReference type="EMBL" id="EKJ76793.1"/>
    </source>
</evidence>
<sequence>MTSSACQHHASSLFNGPKRLHAHPLYDITATQCRRGHMASCAMFRYGSLKPFYKTSKHA</sequence>
<accession>K3VS58</accession>
<organism evidence="1 2">
    <name type="scientific">Fusarium pseudograminearum (strain CS3096)</name>
    <name type="common">Wheat and barley crown-rot fungus</name>
    <dbReference type="NCBI Taxonomy" id="1028729"/>
    <lineage>
        <taxon>Eukaryota</taxon>
        <taxon>Fungi</taxon>
        <taxon>Dikarya</taxon>
        <taxon>Ascomycota</taxon>
        <taxon>Pezizomycotina</taxon>
        <taxon>Sordariomycetes</taxon>
        <taxon>Hypocreomycetidae</taxon>
        <taxon>Hypocreales</taxon>
        <taxon>Nectriaceae</taxon>
        <taxon>Fusarium</taxon>
    </lineage>
</organism>
<comment type="caution">
    <text evidence="1">The sequence shown here is derived from an EMBL/GenBank/DDBJ whole genome shotgun (WGS) entry which is preliminary data.</text>
</comment>
<proteinExistence type="predicted"/>
<evidence type="ECO:0000313" key="2">
    <source>
        <dbReference type="Proteomes" id="UP000007978"/>
    </source>
</evidence>
<dbReference type="HOGENOM" id="CLU_2960892_0_0_1"/>
<dbReference type="EMBL" id="AFNW01000066">
    <property type="protein sequence ID" value="EKJ76793.1"/>
    <property type="molecule type" value="Genomic_DNA"/>
</dbReference>
<gene>
    <name evidence="1" type="ORF">FPSE_02979</name>
</gene>
<dbReference type="AlphaFoldDB" id="K3VS58"/>
<dbReference type="Proteomes" id="UP000007978">
    <property type="component" value="Chromosome 3"/>
</dbReference>
<protein>
    <submittedName>
        <fullName evidence="1">Uncharacterized protein</fullName>
    </submittedName>
</protein>
<dbReference type="RefSeq" id="XP_009254373.1">
    <property type="nucleotide sequence ID" value="XM_009256098.1"/>
</dbReference>
<name>K3VS58_FUSPC</name>
<dbReference type="GeneID" id="20361598"/>
<dbReference type="KEGG" id="fpu:FPSE_02979"/>
<reference evidence="1 2" key="1">
    <citation type="journal article" date="2012" name="PLoS Pathog.">
        <title>Comparative pathogenomics reveals horizontally acquired novel virulence genes in fungi infecting cereal hosts.</title>
        <authorList>
            <person name="Gardiner D.M."/>
            <person name="McDonald M.C."/>
            <person name="Covarelli L."/>
            <person name="Solomon P.S."/>
            <person name="Rusu A.G."/>
            <person name="Marshall M."/>
            <person name="Kazan K."/>
            <person name="Chakraborty S."/>
            <person name="McDonald B.A."/>
            <person name="Manners J.M."/>
        </authorList>
    </citation>
    <scope>NUCLEOTIDE SEQUENCE [LARGE SCALE GENOMIC DNA]</scope>
    <source>
        <strain evidence="1 2">CS3096</strain>
    </source>
</reference>
<keyword evidence="2" id="KW-1185">Reference proteome</keyword>